<dbReference type="OrthoDB" id="1711136at2759"/>
<dbReference type="InterPro" id="IPR036770">
    <property type="entry name" value="Ankyrin_rpt-contain_sf"/>
</dbReference>
<dbReference type="PANTHER" id="PTHR24171">
    <property type="entry name" value="ANKYRIN REPEAT DOMAIN-CONTAINING PROTEIN 39-RELATED"/>
    <property type="match status" value="1"/>
</dbReference>
<feature type="repeat" description="ANK" evidence="3">
    <location>
        <begin position="60"/>
        <end position="93"/>
    </location>
</feature>
<protein>
    <submittedName>
        <fullName evidence="4">Uncharacterized protein</fullName>
    </submittedName>
</protein>
<dbReference type="AlphaFoldDB" id="A0A9D5CSM4"/>
<keyword evidence="1" id="KW-0677">Repeat</keyword>
<dbReference type="Pfam" id="PF12796">
    <property type="entry name" value="Ank_2"/>
    <property type="match status" value="1"/>
</dbReference>
<feature type="repeat" description="ANK" evidence="3">
    <location>
        <begin position="96"/>
        <end position="128"/>
    </location>
</feature>
<evidence type="ECO:0000256" key="1">
    <source>
        <dbReference type="ARBA" id="ARBA00022737"/>
    </source>
</evidence>
<dbReference type="SMART" id="SM00248">
    <property type="entry name" value="ANK"/>
    <property type="match status" value="2"/>
</dbReference>
<comment type="caution">
    <text evidence="4">The sequence shown here is derived from an EMBL/GenBank/DDBJ whole genome shotgun (WGS) entry which is preliminary data.</text>
</comment>
<dbReference type="Gene3D" id="1.25.40.20">
    <property type="entry name" value="Ankyrin repeat-containing domain"/>
    <property type="match status" value="1"/>
</dbReference>
<dbReference type="SUPFAM" id="SSF48403">
    <property type="entry name" value="Ankyrin repeat"/>
    <property type="match status" value="1"/>
</dbReference>
<evidence type="ECO:0000256" key="2">
    <source>
        <dbReference type="ARBA" id="ARBA00023043"/>
    </source>
</evidence>
<accession>A0A9D5CSM4</accession>
<keyword evidence="2 3" id="KW-0040">ANK repeat</keyword>
<evidence type="ECO:0000256" key="3">
    <source>
        <dbReference type="PROSITE-ProRule" id="PRU00023"/>
    </source>
</evidence>
<reference evidence="4" key="2">
    <citation type="journal article" date="2022" name="Hortic Res">
        <title>The genome of Dioscorea zingiberensis sheds light on the biosynthesis, origin and evolution of the medicinally important diosgenin saponins.</title>
        <authorList>
            <person name="Li Y."/>
            <person name="Tan C."/>
            <person name="Li Z."/>
            <person name="Guo J."/>
            <person name="Li S."/>
            <person name="Chen X."/>
            <person name="Wang C."/>
            <person name="Dai X."/>
            <person name="Yang H."/>
            <person name="Song W."/>
            <person name="Hou L."/>
            <person name="Xu J."/>
            <person name="Tong Z."/>
            <person name="Xu A."/>
            <person name="Yuan X."/>
            <person name="Wang W."/>
            <person name="Yang Q."/>
            <person name="Chen L."/>
            <person name="Sun Z."/>
            <person name="Wang K."/>
            <person name="Pan B."/>
            <person name="Chen J."/>
            <person name="Bao Y."/>
            <person name="Liu F."/>
            <person name="Qi X."/>
            <person name="Gang D.R."/>
            <person name="Wen J."/>
            <person name="Li J."/>
        </authorList>
    </citation>
    <scope>NUCLEOTIDE SEQUENCE</scope>
    <source>
        <strain evidence="4">Dzin_1.0</strain>
    </source>
</reference>
<evidence type="ECO:0000313" key="5">
    <source>
        <dbReference type="Proteomes" id="UP001085076"/>
    </source>
</evidence>
<evidence type="ECO:0000313" key="4">
    <source>
        <dbReference type="EMBL" id="KAJ0977575.1"/>
    </source>
</evidence>
<dbReference type="InterPro" id="IPR002110">
    <property type="entry name" value="Ankyrin_rpt"/>
</dbReference>
<name>A0A9D5CSM4_9LILI</name>
<dbReference type="EMBL" id="JAGGNH010000003">
    <property type="protein sequence ID" value="KAJ0977575.1"/>
    <property type="molecule type" value="Genomic_DNA"/>
</dbReference>
<sequence length="188" mass="20709">MANTNSWVLQTKSFFLSPCFRRPASTSKDESLYHQVKCGNIAEIRKLHRDGAGLEWVDKKGQTPLILACKRSALFPVAKVLIELGANVNAYRPGPHGGTPLHHAATHGLRETVILLLSHGAYPLLMNGDRRTALGLARRKGYSAVVRSIEFSLPRRTRRLRRLDVSSGLQPIQFGGCVPSPSFGEIQS</sequence>
<reference evidence="4" key="1">
    <citation type="submission" date="2021-03" db="EMBL/GenBank/DDBJ databases">
        <authorList>
            <person name="Li Z."/>
            <person name="Yang C."/>
        </authorList>
    </citation>
    <scope>NUCLEOTIDE SEQUENCE</scope>
    <source>
        <strain evidence="4">Dzin_1.0</strain>
        <tissue evidence="4">Leaf</tissue>
    </source>
</reference>
<proteinExistence type="predicted"/>
<dbReference type="Proteomes" id="UP001085076">
    <property type="component" value="Miscellaneous, Linkage group lg03"/>
</dbReference>
<keyword evidence="5" id="KW-1185">Reference proteome</keyword>
<dbReference type="PANTHER" id="PTHR24171:SF9">
    <property type="entry name" value="ANKYRIN REPEAT DOMAIN-CONTAINING PROTEIN 39"/>
    <property type="match status" value="1"/>
</dbReference>
<gene>
    <name evidence="4" type="ORF">J5N97_013049</name>
</gene>
<dbReference type="PROSITE" id="PS50088">
    <property type="entry name" value="ANK_REPEAT"/>
    <property type="match status" value="2"/>
</dbReference>
<organism evidence="4 5">
    <name type="scientific">Dioscorea zingiberensis</name>
    <dbReference type="NCBI Taxonomy" id="325984"/>
    <lineage>
        <taxon>Eukaryota</taxon>
        <taxon>Viridiplantae</taxon>
        <taxon>Streptophyta</taxon>
        <taxon>Embryophyta</taxon>
        <taxon>Tracheophyta</taxon>
        <taxon>Spermatophyta</taxon>
        <taxon>Magnoliopsida</taxon>
        <taxon>Liliopsida</taxon>
        <taxon>Dioscoreales</taxon>
        <taxon>Dioscoreaceae</taxon>
        <taxon>Dioscorea</taxon>
    </lineage>
</organism>
<dbReference type="PROSITE" id="PS50297">
    <property type="entry name" value="ANK_REP_REGION"/>
    <property type="match status" value="2"/>
</dbReference>